<gene>
    <name evidence="2" type="ORF">ABAZ39_33100</name>
</gene>
<dbReference type="PANTHER" id="PTHR12526:SF590">
    <property type="entry name" value="ALPHA-MALTOSE-1-PHOSPHATE SYNTHASE"/>
    <property type="match status" value="1"/>
</dbReference>
<feature type="region of interest" description="Disordered" evidence="1">
    <location>
        <begin position="525"/>
        <end position="546"/>
    </location>
</feature>
<dbReference type="Pfam" id="PF13692">
    <property type="entry name" value="Glyco_trans_1_4"/>
    <property type="match status" value="1"/>
</dbReference>
<organism evidence="2 3">
    <name type="scientific">Azospirillum argentinense</name>
    <dbReference type="NCBI Taxonomy" id="2970906"/>
    <lineage>
        <taxon>Bacteria</taxon>
        <taxon>Pseudomonadati</taxon>
        <taxon>Pseudomonadota</taxon>
        <taxon>Alphaproteobacteria</taxon>
        <taxon>Rhodospirillales</taxon>
        <taxon>Azospirillaceae</taxon>
        <taxon>Azospirillum</taxon>
    </lineage>
</organism>
<evidence type="ECO:0000313" key="2">
    <source>
        <dbReference type="EMBL" id="AIB16674.1"/>
    </source>
</evidence>
<reference evidence="2 3" key="1">
    <citation type="journal article" date="2014" name="Genome Announc.">
        <title>Complete Genome Sequence of the Model Rhizosphere Strain Azospirillum brasilense Az39, Successfully Applied in Agriculture.</title>
        <authorList>
            <person name="Rivera D."/>
            <person name="Revale S."/>
            <person name="Molina R."/>
            <person name="Gualpa J."/>
            <person name="Puente M."/>
            <person name="Maroniche G."/>
            <person name="Paris G."/>
            <person name="Baker D."/>
            <person name="Clavijo B."/>
            <person name="McLay K."/>
            <person name="Spaepen S."/>
            <person name="Perticari A."/>
            <person name="Vazquez M."/>
            <person name="Wisniewski-Dye F."/>
            <person name="Watkins C."/>
            <person name="Martinez-Abarca F."/>
            <person name="Vanderleyden J."/>
            <person name="Cassan F."/>
        </authorList>
    </citation>
    <scope>NUCLEOTIDE SEQUENCE [LARGE SCALE GENOMIC DNA]</scope>
    <source>
        <strain evidence="2 3">Az39</strain>
        <plasmid evidence="2">AbAZ39_p5</plasmid>
    </source>
</reference>
<dbReference type="AlphaFoldDB" id="A0A060E114"/>
<geneLocation type="plasmid" evidence="2 3">
    <name>AbAZ39_p5</name>
</geneLocation>
<accession>A0A060E114</accession>
<proteinExistence type="predicted"/>
<dbReference type="GO" id="GO:0016757">
    <property type="term" value="F:glycosyltransferase activity"/>
    <property type="evidence" value="ECO:0007669"/>
    <property type="project" value="TreeGrafter"/>
</dbReference>
<dbReference type="Gene3D" id="3.40.50.2000">
    <property type="entry name" value="Glycogen Phosphorylase B"/>
    <property type="match status" value="1"/>
</dbReference>
<dbReference type="SUPFAM" id="SSF53756">
    <property type="entry name" value="UDP-Glycosyltransferase/glycogen phosphorylase"/>
    <property type="match status" value="1"/>
</dbReference>
<name>A0A060E114_9PROT</name>
<dbReference type="Proteomes" id="UP000027186">
    <property type="component" value="Plasmid AbAZ39_p5"/>
</dbReference>
<keyword evidence="2" id="KW-0614">Plasmid</keyword>
<evidence type="ECO:0008006" key="4">
    <source>
        <dbReference type="Google" id="ProtNLM"/>
    </source>
</evidence>
<dbReference type="EMBL" id="CP007798">
    <property type="protein sequence ID" value="AIB16674.1"/>
    <property type="molecule type" value="Genomic_DNA"/>
</dbReference>
<sequence>MGLFTEAAAAGHAVMADPAATPDDIFRQAQILVECGRWGEAAEAAATGLAASPGEVRFVVPLAQAALADPRLQPLVTRACSGSGSSSVGRVPERAPAVGRLFAPQRLPFYSTLDAAHPGSVGMLSSLGAGWDVWMPTALPADWPAAVTPLLRLAAPLMDRLTTLSPLVDRAAAARYVGQRVLTLLADDGGAVLDFLPNAPMTLGQRHWVLWYDVLPVLFQPFLPFDAMCVNPHLCPYHAIIGAFLASDRCAAIITHYRLNDNPLLRLFPDRRIAAKLAFVNPLETDAPSGGRADGSAARPASGRPFRLLFTSSWNARDDDFFYRGGIDVVTAFLTLAREFEDVELVLRSPLPATLSPTLRQAITGHPRIIWRPDRLPAGEFQDLMAGSDLFVMPMGVLYRNGLVQAMKAGVVPVVSNAMGVDDLVTDGVTGCVVPGRGGFYTVGGEDGILRQDFHPLLQATDGPADPAFHAALVERLRMLLRDRLEVRRMGNAARSEAHRRWSHAEHTERFAKVMTGAMDKAVRAAASSRGDKRADSADGWLQIST</sequence>
<protein>
    <recommendedName>
        <fullName evidence="4">Glycosyltransferase</fullName>
    </recommendedName>
</protein>
<dbReference type="KEGG" id="abq:ABAZ39_33100"/>
<dbReference type="PANTHER" id="PTHR12526">
    <property type="entry name" value="GLYCOSYLTRANSFERASE"/>
    <property type="match status" value="1"/>
</dbReference>
<evidence type="ECO:0000256" key="1">
    <source>
        <dbReference type="SAM" id="MobiDB-lite"/>
    </source>
</evidence>
<evidence type="ECO:0000313" key="3">
    <source>
        <dbReference type="Proteomes" id="UP000027186"/>
    </source>
</evidence>